<evidence type="ECO:0000313" key="4">
    <source>
        <dbReference type="Proteomes" id="UP000250919"/>
    </source>
</evidence>
<reference evidence="2 4" key="2">
    <citation type="journal article" date="2018" name="Int. J. Syst. Evol. Microbiol.">
        <title>Whole-genome-based revisit of Photorhabdus phylogeny: proposal for the elevation of most Photorhabdus subspecies to the species level and description of one novel species Photorhabdus bodei sp. nov., and one novel subspecies Photorhabdus laumondii subsp. clarkei subsp. nov.</title>
        <authorList>
            <person name="Machado R.A.R."/>
            <person name="Wuthrich D."/>
            <person name="Kuhnert P."/>
            <person name="Arce C.C.M."/>
            <person name="Thonen L."/>
            <person name="Ruiz C."/>
            <person name="Zhang X."/>
            <person name="Robert C.A.M."/>
            <person name="Karimi J."/>
            <person name="Kamali S."/>
            <person name="Ma J."/>
            <person name="Bruggmann R."/>
            <person name="Erb M."/>
        </authorList>
    </citation>
    <scope>NUCLEOTIDE SEQUENCE [LARGE SCALE GENOMIC DNA]</scope>
    <source>
        <strain evidence="2 4">LJ24-63</strain>
    </source>
</reference>
<protein>
    <submittedName>
        <fullName evidence="2">IS630 family transposase</fullName>
    </submittedName>
</protein>
<accession>A0A329WVB7</accession>
<dbReference type="AlphaFoldDB" id="A0A329WVB7"/>
<dbReference type="EMBL" id="NSCM01000046">
    <property type="protein sequence ID" value="RAX08509.1"/>
    <property type="molecule type" value="Genomic_DNA"/>
</dbReference>
<gene>
    <name evidence="3" type="ORF">CKY02_16910</name>
    <name evidence="2" type="ORF">CKY02_18895</name>
    <name evidence="1" type="ORF">CKY02_19970</name>
</gene>
<evidence type="ECO:0000313" key="1">
    <source>
        <dbReference type="EMBL" id="RAX07849.1"/>
    </source>
</evidence>
<dbReference type="EMBL" id="NSCM01000054">
    <property type="protein sequence ID" value="RAX07849.1"/>
    <property type="molecule type" value="Genomic_DNA"/>
</dbReference>
<dbReference type="EMBL" id="NSCM01000037">
    <property type="protein sequence ID" value="RAX09421.1"/>
    <property type="molecule type" value="Genomic_DNA"/>
</dbReference>
<feature type="non-terminal residue" evidence="2">
    <location>
        <position position="39"/>
    </location>
</feature>
<evidence type="ECO:0000313" key="2">
    <source>
        <dbReference type="EMBL" id="RAX08509.1"/>
    </source>
</evidence>
<name>A0A329WVB7_9GAMM</name>
<proteinExistence type="predicted"/>
<organism evidence="2 4">
    <name type="scientific">Photorhabdus bodei</name>
    <dbReference type="NCBI Taxonomy" id="2029681"/>
    <lineage>
        <taxon>Bacteria</taxon>
        <taxon>Pseudomonadati</taxon>
        <taxon>Pseudomonadota</taxon>
        <taxon>Gammaproteobacteria</taxon>
        <taxon>Enterobacterales</taxon>
        <taxon>Morganellaceae</taxon>
        <taxon>Photorhabdus</taxon>
    </lineage>
</organism>
<reference evidence="2" key="1">
    <citation type="submission" date="2017-08" db="EMBL/GenBank/DDBJ databases">
        <authorList>
            <person name="de Groot N.N."/>
        </authorList>
    </citation>
    <scope>NUCLEOTIDE SEQUENCE</scope>
    <source>
        <strain evidence="2">LJ24-63</strain>
    </source>
</reference>
<sequence length="39" mass="4651">MKIFITDEQKAELEHLHHTCRDKRECDRIKAVLLASEGW</sequence>
<comment type="caution">
    <text evidence="2">The sequence shown here is derived from an EMBL/GenBank/DDBJ whole genome shotgun (WGS) entry which is preliminary data.</text>
</comment>
<dbReference type="Proteomes" id="UP000250919">
    <property type="component" value="Unassembled WGS sequence"/>
</dbReference>
<evidence type="ECO:0000313" key="3">
    <source>
        <dbReference type="EMBL" id="RAX09421.1"/>
    </source>
</evidence>